<feature type="coiled-coil region" evidence="3">
    <location>
        <begin position="224"/>
        <end position="291"/>
    </location>
</feature>
<dbReference type="Proteomes" id="UP000010471">
    <property type="component" value="Chromosome"/>
</dbReference>
<evidence type="ECO:0000256" key="4">
    <source>
        <dbReference type="SAM" id="Phobius"/>
    </source>
</evidence>
<dbReference type="HOGENOM" id="CLU_009912_2_2_3"/>
<dbReference type="GO" id="GO:0005524">
    <property type="term" value="F:ATP binding"/>
    <property type="evidence" value="ECO:0007669"/>
    <property type="project" value="UniProtKB-KW"/>
</dbReference>
<feature type="domain" description="CobQ/CobB/MinD/ParA nucleotide binding" evidence="5">
    <location>
        <begin position="565"/>
        <end position="730"/>
    </location>
</feature>
<keyword evidence="4" id="KW-0812">Transmembrane</keyword>
<dbReference type="eggNOG" id="COG0489">
    <property type="taxonomic scope" value="Bacteria"/>
</dbReference>
<dbReference type="RefSeq" id="WP_015180197.1">
    <property type="nucleotide sequence ID" value="NC_019738.1"/>
</dbReference>
<organism evidence="6 7">
    <name type="scientific">Allocoleopsis franciscana PCC 7113</name>
    <dbReference type="NCBI Taxonomy" id="1173027"/>
    <lineage>
        <taxon>Bacteria</taxon>
        <taxon>Bacillati</taxon>
        <taxon>Cyanobacteriota</taxon>
        <taxon>Cyanophyceae</taxon>
        <taxon>Coleofasciculales</taxon>
        <taxon>Coleofasciculaceae</taxon>
        <taxon>Allocoleopsis</taxon>
        <taxon>Allocoleopsis franciscana</taxon>
    </lineage>
</organism>
<dbReference type="eggNOG" id="COG3206">
    <property type="taxonomic scope" value="Bacteria"/>
</dbReference>
<dbReference type="InterPro" id="IPR002586">
    <property type="entry name" value="CobQ/CobB/MinD/ParA_Nub-bd_dom"/>
</dbReference>
<evidence type="ECO:0000313" key="6">
    <source>
        <dbReference type="EMBL" id="AFZ16033.1"/>
    </source>
</evidence>
<dbReference type="PANTHER" id="PTHR32309">
    <property type="entry name" value="TYROSINE-PROTEIN KINASE"/>
    <property type="match status" value="1"/>
</dbReference>
<dbReference type="InterPro" id="IPR027417">
    <property type="entry name" value="P-loop_NTPase"/>
</dbReference>
<dbReference type="NCBIfam" id="TIGR01007">
    <property type="entry name" value="eps_fam"/>
    <property type="match status" value="1"/>
</dbReference>
<dbReference type="CDD" id="cd05387">
    <property type="entry name" value="BY-kinase"/>
    <property type="match status" value="1"/>
</dbReference>
<feature type="transmembrane region" description="Helical" evidence="4">
    <location>
        <begin position="28"/>
        <end position="46"/>
    </location>
</feature>
<dbReference type="InterPro" id="IPR005702">
    <property type="entry name" value="Wzc-like_C"/>
</dbReference>
<evidence type="ECO:0000256" key="1">
    <source>
        <dbReference type="ARBA" id="ARBA00022741"/>
    </source>
</evidence>
<dbReference type="Pfam" id="PF01656">
    <property type="entry name" value="CbiA"/>
    <property type="match status" value="1"/>
</dbReference>
<reference evidence="6 7" key="1">
    <citation type="submission" date="2012-06" db="EMBL/GenBank/DDBJ databases">
        <title>Finished chromosome of genome of Microcoleus sp. PCC 7113.</title>
        <authorList>
            <consortium name="US DOE Joint Genome Institute"/>
            <person name="Gugger M."/>
            <person name="Coursin T."/>
            <person name="Rippka R."/>
            <person name="Tandeau De Marsac N."/>
            <person name="Huntemann M."/>
            <person name="Wei C.-L."/>
            <person name="Han J."/>
            <person name="Detter J.C."/>
            <person name="Han C."/>
            <person name="Tapia R."/>
            <person name="Chen A."/>
            <person name="Kyrpides N."/>
            <person name="Mavromatis K."/>
            <person name="Markowitz V."/>
            <person name="Szeto E."/>
            <person name="Ivanova N."/>
            <person name="Pagani I."/>
            <person name="Pati A."/>
            <person name="Goodwin L."/>
            <person name="Nordberg H.P."/>
            <person name="Cantor M.N."/>
            <person name="Hua S.X."/>
            <person name="Woyke T."/>
            <person name="Kerfeld C.A."/>
        </authorList>
    </citation>
    <scope>NUCLEOTIDE SEQUENCE [LARGE SCALE GENOMIC DNA]</scope>
    <source>
        <strain evidence="6 7">PCC 7113</strain>
    </source>
</reference>
<dbReference type="InterPro" id="IPR050445">
    <property type="entry name" value="Bact_polysacc_biosynth/exp"/>
</dbReference>
<proteinExistence type="predicted"/>
<dbReference type="KEGG" id="mic:Mic7113_0093"/>
<dbReference type="GO" id="GO:0005886">
    <property type="term" value="C:plasma membrane"/>
    <property type="evidence" value="ECO:0007669"/>
    <property type="project" value="TreeGrafter"/>
</dbReference>
<dbReference type="GO" id="GO:0004713">
    <property type="term" value="F:protein tyrosine kinase activity"/>
    <property type="evidence" value="ECO:0007669"/>
    <property type="project" value="TreeGrafter"/>
</dbReference>
<dbReference type="PANTHER" id="PTHR32309:SF13">
    <property type="entry name" value="FERRIC ENTEROBACTIN TRANSPORT PROTEIN FEPE"/>
    <property type="match status" value="1"/>
</dbReference>
<keyword evidence="4" id="KW-1133">Transmembrane helix</keyword>
<accession>K9W742</accession>
<evidence type="ECO:0000256" key="2">
    <source>
        <dbReference type="ARBA" id="ARBA00022840"/>
    </source>
</evidence>
<keyword evidence="7" id="KW-1185">Reference proteome</keyword>
<keyword evidence="4" id="KW-0472">Membrane</keyword>
<dbReference type="AlphaFoldDB" id="K9W742"/>
<gene>
    <name evidence="6" type="ORF">Mic7113_0093</name>
</gene>
<keyword evidence="1" id="KW-0547">Nucleotide-binding</keyword>
<protein>
    <submittedName>
        <fullName evidence="6">Capsular exopolysaccharide biosynthesis protein</fullName>
    </submittedName>
</protein>
<dbReference type="SUPFAM" id="SSF52540">
    <property type="entry name" value="P-loop containing nucleoside triphosphate hydrolases"/>
    <property type="match status" value="1"/>
</dbReference>
<evidence type="ECO:0000313" key="7">
    <source>
        <dbReference type="Proteomes" id="UP000010471"/>
    </source>
</evidence>
<keyword evidence="2" id="KW-0067">ATP-binding</keyword>
<evidence type="ECO:0000259" key="5">
    <source>
        <dbReference type="Pfam" id="PF01656"/>
    </source>
</evidence>
<dbReference type="PATRIC" id="fig|1173027.3.peg.97"/>
<dbReference type="Gene3D" id="3.40.50.300">
    <property type="entry name" value="P-loop containing nucleotide triphosphate hydrolases"/>
    <property type="match status" value="1"/>
</dbReference>
<dbReference type="OrthoDB" id="580971at2"/>
<evidence type="ECO:0000256" key="3">
    <source>
        <dbReference type="SAM" id="Coils"/>
    </source>
</evidence>
<keyword evidence="3" id="KW-0175">Coiled coil</keyword>
<dbReference type="EMBL" id="CP003630">
    <property type="protein sequence ID" value="AFZ16033.1"/>
    <property type="molecule type" value="Genomic_DNA"/>
</dbReference>
<sequence length="782" mass="86501">MTQSNLNTVPDTDPGYGQLFAILIRRRLWLLGILCLALGIATFKAFTTKSTYVSSLQLLVEPNYQSKRQDGQEGAEKQIVDPNIQVDSATQLNLMQGSQLLQKALDLLRPDYPDLTLKELRKSLSVFQVEGSQDDSKTKIFAANYTANDPVKTQKVLQAVQRVYLNYNREQQRLRLAKGLAFIDEQLPKARLSVTQSEAALEKFRKTQNLIEPDAQTTALTTALNAIQDERRRNQAQYRELQASYNTLQQQVARSPQDALVSSRLSQSTRYQSLLDEIQKTDLALAEQRKRFTDDNPTIQKLLFQRQQQLALLEKEGERAVGKNSSQLKGENLLTEGQLGETDVNLTNKLLELESSIRGLMAREQTLAEKEQQLRVELERFPSVLADYNRLQPEIKLKRETLDQLEKARQELSLEIARGGFDWQVVEQPLLGEKTGPKKAQIILLGAVAGVMLGGIAAFIRETMDDAVRSSDELKQQVALPVLGMTPVLPKAKKSEPRMLLPFGKSQALEPVGNQPIIKLPFGKPKVLAPWTVEVLHWSPSWQSLDLIYKNIQLLSSVSTLRSLMVTSAVAGEGKSTLALGLAISAARLHQRVLLIDADLRNPTLHEKLNLPNDYGLSTLLSSDAPLPIQTSLHASSAYIDVITSGPISPDPANLLSSPRMGELMAEFEQSYDLVLVDAPPVLGLVDSILTASYCGGVLLVARMGQITKTELTQATAMLSKLNLIGVVANGDNSSYNSYAPQSTRGANKEDWGTERTAQLVSGVPIHYEGNPKNAEPVNSEK</sequence>
<name>K9W742_9CYAN</name>
<dbReference type="STRING" id="1173027.Mic7113_0093"/>